<evidence type="ECO:0000313" key="2">
    <source>
        <dbReference type="Proteomes" id="UP000002287"/>
    </source>
</evidence>
<accession>A4JFF3</accession>
<proteinExistence type="predicted"/>
<dbReference type="HOGENOM" id="CLU_2491965_0_0_4"/>
<name>A4JFF3_BURVG</name>
<gene>
    <name evidence="1" type="ordered locus">Bcep1808_2003</name>
</gene>
<protein>
    <submittedName>
        <fullName evidence="1">Uncharacterized protein</fullName>
    </submittedName>
</protein>
<reference evidence="2" key="1">
    <citation type="submission" date="2007-03" db="EMBL/GenBank/DDBJ databases">
        <title>Complete sequence of chromosome 1 of Burkholderia vietnamiensis G4.</title>
        <authorList>
            <consortium name="US DOE Joint Genome Institute"/>
            <person name="Copeland A."/>
            <person name="Lucas S."/>
            <person name="Lapidus A."/>
            <person name="Barry K."/>
            <person name="Detter J.C."/>
            <person name="Glavina del Rio T."/>
            <person name="Hammon N."/>
            <person name="Israni S."/>
            <person name="Dalin E."/>
            <person name="Tice H."/>
            <person name="Pitluck S."/>
            <person name="Chain P."/>
            <person name="Malfatti S."/>
            <person name="Shin M."/>
            <person name="Vergez L."/>
            <person name="Schmutz J."/>
            <person name="Larimer F."/>
            <person name="Land M."/>
            <person name="Hauser L."/>
            <person name="Kyrpides N."/>
            <person name="Tiedje J."/>
            <person name="Richardson P."/>
        </authorList>
    </citation>
    <scope>NUCLEOTIDE SEQUENCE [LARGE SCALE GENOMIC DNA]</scope>
    <source>
        <strain evidence="2">G4 / LMG 22486</strain>
    </source>
</reference>
<dbReference type="AlphaFoldDB" id="A4JFF3"/>
<evidence type="ECO:0000313" key="1">
    <source>
        <dbReference type="EMBL" id="ABO55006.1"/>
    </source>
</evidence>
<dbReference type="KEGG" id="bvi:Bcep1808_2003"/>
<dbReference type="Proteomes" id="UP000002287">
    <property type="component" value="Chromosome 1"/>
</dbReference>
<dbReference type="EMBL" id="CP000614">
    <property type="protein sequence ID" value="ABO55006.1"/>
    <property type="molecule type" value="Genomic_DNA"/>
</dbReference>
<sequence length="86" mass="9302">MSQANAETTIHLDAITPALIEQAAQDNDINCAVRLLQDAAGITTGDVAGIAFSGDRDEVWWPTASVADRAQALRDYVKVEALYLER</sequence>
<organism evidence="1 2">
    <name type="scientific">Burkholderia vietnamiensis (strain G4 / LMG 22486)</name>
    <name type="common">Burkholderia cepacia (strain R1808)</name>
    <dbReference type="NCBI Taxonomy" id="269482"/>
    <lineage>
        <taxon>Bacteria</taxon>
        <taxon>Pseudomonadati</taxon>
        <taxon>Pseudomonadota</taxon>
        <taxon>Betaproteobacteria</taxon>
        <taxon>Burkholderiales</taxon>
        <taxon>Burkholderiaceae</taxon>
        <taxon>Burkholderia</taxon>
        <taxon>Burkholderia cepacia complex</taxon>
    </lineage>
</organism>